<dbReference type="Gene3D" id="3.10.490.10">
    <property type="entry name" value="Gamma-glutamyl cyclotransferase-like"/>
    <property type="match status" value="1"/>
</dbReference>
<evidence type="ECO:0000313" key="5">
    <source>
        <dbReference type="EMBL" id="KAF2129170.1"/>
    </source>
</evidence>
<evidence type="ECO:0000259" key="4">
    <source>
        <dbReference type="Pfam" id="PF06094"/>
    </source>
</evidence>
<sequence length="289" mass="32086">MDYFDDLEPEAMDAFCELNDEIAPLDTTPAPTLSSDMKDLLRSTKHSQTSTTKVKRKSCSMDYLFKISSPVTPAILACAAILPSQPRMVHGECENGVAQFCQVNELDVPKIKDWLAKTYPTLSPVFAPINKACKALSPISAYPTLGLDTSLPHRRPQSTVCSGFFPTQNQYPVWYFFYGTLANSSFLAELFCSPPGTIPVLVPALIRGGKLRTWGGKYHALVNSPGSQVGGWAYEVLSQEQEDILCMYETAKYEVVRVDITLNESLGRRCVVQGCTFRFAAEEHELDYI</sequence>
<dbReference type="InterPro" id="IPR045038">
    <property type="entry name" value="AIG2-like"/>
</dbReference>
<name>A0A6A6ABH6_9PLEO</name>
<dbReference type="InterPro" id="IPR009288">
    <property type="entry name" value="AIG2-like_dom"/>
</dbReference>
<comment type="similarity">
    <text evidence="1">Belongs to the gamma-glutamylcyclotransferase family.</text>
</comment>
<dbReference type="InterPro" id="IPR013024">
    <property type="entry name" value="GGCT-like"/>
</dbReference>
<dbReference type="AlphaFoldDB" id="A0A6A6ABH6"/>
<dbReference type="EMBL" id="ML977507">
    <property type="protein sequence ID" value="KAF2129170.1"/>
    <property type="molecule type" value="Genomic_DNA"/>
</dbReference>
<dbReference type="OrthoDB" id="3262926at2759"/>
<dbReference type="GeneID" id="54410090"/>
<evidence type="ECO:0000313" key="6">
    <source>
        <dbReference type="Proteomes" id="UP000799771"/>
    </source>
</evidence>
<reference evidence="5" key="1">
    <citation type="journal article" date="2020" name="Stud. Mycol.">
        <title>101 Dothideomycetes genomes: a test case for predicting lifestyles and emergence of pathogens.</title>
        <authorList>
            <person name="Haridas S."/>
            <person name="Albert R."/>
            <person name="Binder M."/>
            <person name="Bloem J."/>
            <person name="Labutti K."/>
            <person name="Salamov A."/>
            <person name="Andreopoulos B."/>
            <person name="Baker S."/>
            <person name="Barry K."/>
            <person name="Bills G."/>
            <person name="Bluhm B."/>
            <person name="Cannon C."/>
            <person name="Castanera R."/>
            <person name="Culley D."/>
            <person name="Daum C."/>
            <person name="Ezra D."/>
            <person name="Gonzalez J."/>
            <person name="Henrissat B."/>
            <person name="Kuo A."/>
            <person name="Liang C."/>
            <person name="Lipzen A."/>
            <person name="Lutzoni F."/>
            <person name="Magnuson J."/>
            <person name="Mondo S."/>
            <person name="Nolan M."/>
            <person name="Ohm R."/>
            <person name="Pangilinan J."/>
            <person name="Park H.-J."/>
            <person name="Ramirez L."/>
            <person name="Alfaro M."/>
            <person name="Sun H."/>
            <person name="Tritt A."/>
            <person name="Yoshinaga Y."/>
            <person name="Zwiers L.-H."/>
            <person name="Turgeon B."/>
            <person name="Goodwin S."/>
            <person name="Spatafora J."/>
            <person name="Crous P."/>
            <person name="Grigoriev I."/>
        </authorList>
    </citation>
    <scope>NUCLEOTIDE SEQUENCE</scope>
    <source>
        <strain evidence="5">CBS 119687</strain>
    </source>
</reference>
<dbReference type="PANTHER" id="PTHR31544">
    <property type="entry name" value="AIG2-LIKE PROTEIN D"/>
    <property type="match status" value="1"/>
</dbReference>
<dbReference type="GO" id="GO:0016740">
    <property type="term" value="F:transferase activity"/>
    <property type="evidence" value="ECO:0007669"/>
    <property type="project" value="UniProtKB-KW"/>
</dbReference>
<proteinExistence type="inferred from homology"/>
<dbReference type="SUPFAM" id="SSF110857">
    <property type="entry name" value="Gamma-glutamyl cyclotransferase-like"/>
    <property type="match status" value="1"/>
</dbReference>
<protein>
    <recommendedName>
        <fullName evidence="3">Putative gamma-glutamylcyclotransferase</fullName>
    </recommendedName>
</protein>
<dbReference type="InterPro" id="IPR036568">
    <property type="entry name" value="GGCT-like_sf"/>
</dbReference>
<dbReference type="CDD" id="cd06661">
    <property type="entry name" value="GGCT_like"/>
    <property type="match status" value="1"/>
</dbReference>
<accession>A0A6A6ABH6</accession>
<dbReference type="Proteomes" id="UP000799771">
    <property type="component" value="Unassembled WGS sequence"/>
</dbReference>
<evidence type="ECO:0000256" key="2">
    <source>
        <dbReference type="ARBA" id="ARBA00022679"/>
    </source>
</evidence>
<feature type="domain" description="Gamma-glutamylcyclotransferase AIG2-like" evidence="4">
    <location>
        <begin position="175"/>
        <end position="265"/>
    </location>
</feature>
<dbReference type="PANTHER" id="PTHR31544:SF4">
    <property type="entry name" value="GAMMA-GLUTAMYLCYCLOTRANSFERASE-RELATED"/>
    <property type="match status" value="1"/>
</dbReference>
<dbReference type="RefSeq" id="XP_033523559.1">
    <property type="nucleotide sequence ID" value="XM_033669658.1"/>
</dbReference>
<evidence type="ECO:0000256" key="3">
    <source>
        <dbReference type="ARBA" id="ARBA00030602"/>
    </source>
</evidence>
<keyword evidence="2" id="KW-0808">Transferase</keyword>
<keyword evidence="6" id="KW-1185">Reference proteome</keyword>
<organism evidence="5 6">
    <name type="scientific">Dothidotthia symphoricarpi CBS 119687</name>
    <dbReference type="NCBI Taxonomy" id="1392245"/>
    <lineage>
        <taxon>Eukaryota</taxon>
        <taxon>Fungi</taxon>
        <taxon>Dikarya</taxon>
        <taxon>Ascomycota</taxon>
        <taxon>Pezizomycotina</taxon>
        <taxon>Dothideomycetes</taxon>
        <taxon>Pleosporomycetidae</taxon>
        <taxon>Pleosporales</taxon>
        <taxon>Dothidotthiaceae</taxon>
        <taxon>Dothidotthia</taxon>
    </lineage>
</organism>
<gene>
    <name evidence="5" type="ORF">P153DRAFT_376434</name>
</gene>
<dbReference type="Pfam" id="PF06094">
    <property type="entry name" value="GGACT"/>
    <property type="match status" value="1"/>
</dbReference>
<evidence type="ECO:0000256" key="1">
    <source>
        <dbReference type="ARBA" id="ARBA00008861"/>
    </source>
</evidence>